<evidence type="ECO:0000313" key="1">
    <source>
        <dbReference type="EMBL" id="BBZ16809.1"/>
    </source>
</evidence>
<dbReference type="EMBL" id="AP022608">
    <property type="protein sequence ID" value="BBZ16809.1"/>
    <property type="molecule type" value="Genomic_DNA"/>
</dbReference>
<dbReference type="AlphaFoldDB" id="A0A7I7WGP0"/>
<dbReference type="Proteomes" id="UP000466187">
    <property type="component" value="Chromosome"/>
</dbReference>
<reference evidence="1 2" key="1">
    <citation type="journal article" date="2019" name="Emerg. Microbes Infect.">
        <title>Comprehensive subspecies identification of 175 nontuberculous mycobacteria species based on 7547 genomic profiles.</title>
        <authorList>
            <person name="Matsumoto Y."/>
            <person name="Kinjo T."/>
            <person name="Motooka D."/>
            <person name="Nabeya D."/>
            <person name="Jung N."/>
            <person name="Uechi K."/>
            <person name="Horii T."/>
            <person name="Iida T."/>
            <person name="Fujita J."/>
            <person name="Nakamura S."/>
        </authorList>
    </citation>
    <scope>NUCLEOTIDE SEQUENCE [LARGE SCALE GENOMIC DNA]</scope>
    <source>
        <strain evidence="1 2">JCM 12688</strain>
    </source>
</reference>
<sequence length="60" mass="6695">MPGFWFTAMVAGLVAAGVVAQLGWQLPPKAEVKRLLRLDRLRSGQLRTRRPAPAVFAERH</sequence>
<proteinExistence type="predicted"/>
<name>A0A7I7WGP0_MYCGU</name>
<accession>A0A7I7WGP0</accession>
<protein>
    <submittedName>
        <fullName evidence="1">Uncharacterized protein</fullName>
    </submittedName>
</protein>
<dbReference type="KEGG" id="mgad:MGAD_11440"/>
<organism evidence="1 2">
    <name type="scientific">Mycolicibacterium gadium</name>
    <name type="common">Mycobacterium gadium</name>
    <dbReference type="NCBI Taxonomy" id="1794"/>
    <lineage>
        <taxon>Bacteria</taxon>
        <taxon>Bacillati</taxon>
        <taxon>Actinomycetota</taxon>
        <taxon>Actinomycetes</taxon>
        <taxon>Mycobacteriales</taxon>
        <taxon>Mycobacteriaceae</taxon>
        <taxon>Mycolicibacterium</taxon>
    </lineage>
</organism>
<dbReference type="RefSeq" id="WP_163685602.1">
    <property type="nucleotide sequence ID" value="NZ_AP022608.1"/>
</dbReference>
<gene>
    <name evidence="1" type="ORF">MGAD_11440</name>
</gene>
<evidence type="ECO:0000313" key="2">
    <source>
        <dbReference type="Proteomes" id="UP000466187"/>
    </source>
</evidence>